<comment type="caution">
    <text evidence="2">The sequence shown here is derived from an EMBL/GenBank/DDBJ whole genome shotgun (WGS) entry which is preliminary data.</text>
</comment>
<keyword evidence="1" id="KW-0472">Membrane</keyword>
<gene>
    <name evidence="2" type="ORF">DFQ03_2227</name>
</gene>
<keyword evidence="3" id="KW-1185">Reference proteome</keyword>
<organism evidence="2 3">
    <name type="scientific">Maribacter caenipelagi</name>
    <dbReference type="NCBI Taxonomy" id="1447781"/>
    <lineage>
        <taxon>Bacteria</taxon>
        <taxon>Pseudomonadati</taxon>
        <taxon>Bacteroidota</taxon>
        <taxon>Flavobacteriia</taxon>
        <taxon>Flavobacteriales</taxon>
        <taxon>Flavobacteriaceae</taxon>
        <taxon>Maribacter</taxon>
    </lineage>
</organism>
<feature type="transmembrane region" description="Helical" evidence="1">
    <location>
        <begin position="557"/>
        <end position="576"/>
    </location>
</feature>
<keyword evidence="1" id="KW-0812">Transmembrane</keyword>
<accession>A0A4R7D5J2</accession>
<proteinExistence type="predicted"/>
<reference evidence="2 3" key="1">
    <citation type="submission" date="2019-03" db="EMBL/GenBank/DDBJ databases">
        <title>Genomic Encyclopedia of Type Strains, Phase III (KMG-III): the genomes of soil and plant-associated and newly described type strains.</title>
        <authorList>
            <person name="Whitman W."/>
        </authorList>
    </citation>
    <scope>NUCLEOTIDE SEQUENCE [LARGE SCALE GENOMIC DNA]</scope>
    <source>
        <strain evidence="2 3">CECT 8455</strain>
    </source>
</reference>
<feature type="transmembrane region" description="Helical" evidence="1">
    <location>
        <begin position="41"/>
        <end position="59"/>
    </location>
</feature>
<evidence type="ECO:0000313" key="2">
    <source>
        <dbReference type="EMBL" id="TDS14156.1"/>
    </source>
</evidence>
<dbReference type="OrthoDB" id="980086at2"/>
<dbReference type="Proteomes" id="UP000295274">
    <property type="component" value="Unassembled WGS sequence"/>
</dbReference>
<dbReference type="AlphaFoldDB" id="A0A4R7D5J2"/>
<evidence type="ECO:0000256" key="1">
    <source>
        <dbReference type="SAM" id="Phobius"/>
    </source>
</evidence>
<feature type="transmembrane region" description="Helical" evidence="1">
    <location>
        <begin position="12"/>
        <end position="29"/>
    </location>
</feature>
<protein>
    <submittedName>
        <fullName evidence="2">Uncharacterized protein</fullName>
    </submittedName>
</protein>
<evidence type="ECO:0000313" key="3">
    <source>
        <dbReference type="Proteomes" id="UP000295274"/>
    </source>
</evidence>
<keyword evidence="1" id="KW-1133">Transmembrane helix</keyword>
<dbReference type="RefSeq" id="WP_133673199.1">
    <property type="nucleotide sequence ID" value="NZ_SNZW01000015.1"/>
</dbReference>
<dbReference type="InterPro" id="IPR029062">
    <property type="entry name" value="Class_I_gatase-like"/>
</dbReference>
<dbReference type="SUPFAM" id="SSF52317">
    <property type="entry name" value="Class I glutamine amidotransferase-like"/>
    <property type="match status" value="1"/>
</dbReference>
<dbReference type="EMBL" id="SNZW01000015">
    <property type="protein sequence ID" value="TDS14156.1"/>
    <property type="molecule type" value="Genomic_DNA"/>
</dbReference>
<name>A0A4R7D5J2_9FLAO</name>
<sequence length="584" mass="66321">MIDGFSFLQQELLIPVILGSLLVFLAFVFKEWNTRSSGRFLLNSVVAFVTVLALMCIVLEPTKEVEMQHQQGLLLTSGFAKEEQDSLERVYKGLEILEYNPKKSIRASLDSLTSVLVIGNGLEEFDFYKLDSIPTTYLPNEVPSGITRLKFTQQLNLGEDLIMEGKYDQPKKSSFLVLQDSRGNGLDSLQFSDASILDFSLKAVPKVSGNFVYQLAEKDSLGNRIETNPIPITIKEKEPVRILILNTFPTFETKYLKNFLADEGYKVTVRSQLTKGKYKFEYFNTKASPIYQFSLESLKQYDALIVDTETYFNFGKSVKSNFENSIRENGLGLFIQPSEKLFNLGAKTSYFSFKRDGRNVFQLPNANITVEKYPFRFNDAFAVHPINAHESGNLSYYKQLGLGRVASTTLLNSYQLLLKGEEQAYAKIWTQILDKIVKQKEQAVDWESQTEFPKEGEPFNFELRTNLEELSVVNNEGNCVPLLQNSTVPFKYSATTYPKKKGWNTLAVEGDSTTSFSYYVYDANSWQSLSASIKIAANKKQFGNDPKENRTVMVNRPISLILFYLLFLLGAGWLWLSPKLSAEN</sequence>